<dbReference type="EMBL" id="CAJVPY010052136">
    <property type="protein sequence ID" value="CAG8815120.1"/>
    <property type="molecule type" value="Genomic_DNA"/>
</dbReference>
<keyword evidence="3" id="KW-1185">Reference proteome</keyword>
<accession>A0A9N9K8E1</accession>
<feature type="compositionally biased region" description="Polar residues" evidence="1">
    <location>
        <begin position="33"/>
        <end position="52"/>
    </location>
</feature>
<protein>
    <submittedName>
        <fullName evidence="2">1497_t:CDS:1</fullName>
    </submittedName>
</protein>
<proteinExistence type="predicted"/>
<evidence type="ECO:0000313" key="3">
    <source>
        <dbReference type="Proteomes" id="UP000789405"/>
    </source>
</evidence>
<dbReference type="Proteomes" id="UP000789405">
    <property type="component" value="Unassembled WGS sequence"/>
</dbReference>
<feature type="region of interest" description="Disordered" evidence="1">
    <location>
        <begin position="1"/>
        <end position="80"/>
    </location>
</feature>
<feature type="compositionally biased region" description="Polar residues" evidence="1">
    <location>
        <begin position="63"/>
        <end position="75"/>
    </location>
</feature>
<gene>
    <name evidence="2" type="ORF">DERYTH_LOCUS26067</name>
</gene>
<comment type="caution">
    <text evidence="2">The sequence shown here is derived from an EMBL/GenBank/DDBJ whole genome shotgun (WGS) entry which is preliminary data.</text>
</comment>
<sequence>NNQKNNQDDDQDDDQEDNQDDQDNDQENNQENTIQVTNSNVIQTKGQPSLRQKSALELKSKRPLQTINENSNQEGSSKHRYTCSNCHAHINCYNRK</sequence>
<dbReference type="OrthoDB" id="10535641at2759"/>
<feature type="non-terminal residue" evidence="2">
    <location>
        <position position="1"/>
    </location>
</feature>
<reference evidence="2" key="1">
    <citation type="submission" date="2021-06" db="EMBL/GenBank/DDBJ databases">
        <authorList>
            <person name="Kallberg Y."/>
            <person name="Tangrot J."/>
            <person name="Rosling A."/>
        </authorList>
    </citation>
    <scope>NUCLEOTIDE SEQUENCE</scope>
    <source>
        <strain evidence="2">MA453B</strain>
    </source>
</reference>
<evidence type="ECO:0000313" key="2">
    <source>
        <dbReference type="EMBL" id="CAG8815120.1"/>
    </source>
</evidence>
<dbReference type="AlphaFoldDB" id="A0A9N9K8E1"/>
<name>A0A9N9K8E1_9GLOM</name>
<evidence type="ECO:0000256" key="1">
    <source>
        <dbReference type="SAM" id="MobiDB-lite"/>
    </source>
</evidence>
<organism evidence="2 3">
    <name type="scientific">Dentiscutata erythropus</name>
    <dbReference type="NCBI Taxonomy" id="1348616"/>
    <lineage>
        <taxon>Eukaryota</taxon>
        <taxon>Fungi</taxon>
        <taxon>Fungi incertae sedis</taxon>
        <taxon>Mucoromycota</taxon>
        <taxon>Glomeromycotina</taxon>
        <taxon>Glomeromycetes</taxon>
        <taxon>Diversisporales</taxon>
        <taxon>Gigasporaceae</taxon>
        <taxon>Dentiscutata</taxon>
    </lineage>
</organism>
<feature type="non-terminal residue" evidence="2">
    <location>
        <position position="96"/>
    </location>
</feature>
<feature type="compositionally biased region" description="Acidic residues" evidence="1">
    <location>
        <begin position="8"/>
        <end position="28"/>
    </location>
</feature>